<protein>
    <submittedName>
        <fullName evidence="1">Uncharacterized protein</fullName>
    </submittedName>
</protein>
<dbReference type="Proteomes" id="UP001049518">
    <property type="component" value="Chromosome"/>
</dbReference>
<dbReference type="EMBL" id="CP059572">
    <property type="protein sequence ID" value="QXJ26403.1"/>
    <property type="molecule type" value="Genomic_DNA"/>
</dbReference>
<evidence type="ECO:0000313" key="2">
    <source>
        <dbReference type="Proteomes" id="UP001049518"/>
    </source>
</evidence>
<accession>A0ABX8R6F1</accession>
<reference evidence="1" key="1">
    <citation type="submission" date="2020-07" db="EMBL/GenBank/DDBJ databases">
        <authorList>
            <person name="Tarantini F.S."/>
            <person name="Hong K.W."/>
            <person name="Chan K.G."/>
        </authorList>
    </citation>
    <scope>NUCLEOTIDE SEQUENCE</scope>
    <source>
        <strain evidence="1">32-07</strain>
    </source>
</reference>
<organism evidence="1 2">
    <name type="scientific">Actinomadura graeca</name>
    <dbReference type="NCBI Taxonomy" id="2750812"/>
    <lineage>
        <taxon>Bacteria</taxon>
        <taxon>Bacillati</taxon>
        <taxon>Actinomycetota</taxon>
        <taxon>Actinomycetes</taxon>
        <taxon>Streptosporangiales</taxon>
        <taxon>Thermomonosporaceae</taxon>
        <taxon>Actinomadura</taxon>
    </lineage>
</organism>
<sequence>MRHGYYAGRDGAEYEASPDGDSVRLYTAQHAEGFRQIGPDRFVQVVPLSEVDRLSYVSTYCTWRGEPFLVLSEHEEWVRVEYTGGKAGVAERLALELFDRDVHQTWAPRSEIGDLREESV</sequence>
<keyword evidence="2" id="KW-1185">Reference proteome</keyword>
<evidence type="ECO:0000313" key="1">
    <source>
        <dbReference type="EMBL" id="QXJ26403.1"/>
    </source>
</evidence>
<proteinExistence type="predicted"/>
<gene>
    <name evidence="1" type="ORF">AGRA3207_001616</name>
</gene>
<name>A0ABX8R6F1_9ACTN</name>